<dbReference type="Proteomes" id="UP000809290">
    <property type="component" value="Unassembled WGS sequence"/>
</dbReference>
<gene>
    <name evidence="3" type="ORF">JOE56_000341</name>
</gene>
<keyword evidence="3" id="KW-0489">Methyltransferase</keyword>
<dbReference type="GO" id="GO:0052911">
    <property type="term" value="F:23S rRNA (guanine(745)-N(1))-methyltransferase activity"/>
    <property type="evidence" value="ECO:0007669"/>
    <property type="project" value="UniProtKB-EC"/>
</dbReference>
<dbReference type="CDD" id="cd02440">
    <property type="entry name" value="AdoMet_MTases"/>
    <property type="match status" value="1"/>
</dbReference>
<dbReference type="InterPro" id="IPR016718">
    <property type="entry name" value="rRNA_m1G-MeTrfase_A_prd"/>
</dbReference>
<dbReference type="Pfam" id="PF21302">
    <property type="entry name" value="Zn_ribbon_RlmA"/>
    <property type="match status" value="1"/>
</dbReference>
<evidence type="ECO:0000259" key="1">
    <source>
        <dbReference type="Pfam" id="PF13649"/>
    </source>
</evidence>
<protein>
    <submittedName>
        <fullName evidence="3">23S rRNA (Guanine745-N1)-methyltransferase</fullName>
        <ecNumber evidence="3">2.1.1.187</ecNumber>
    </submittedName>
</protein>
<dbReference type="Pfam" id="PF13649">
    <property type="entry name" value="Methyltransf_25"/>
    <property type="match status" value="1"/>
</dbReference>
<dbReference type="Gene3D" id="3.40.50.150">
    <property type="entry name" value="Vaccinia Virus protein VP39"/>
    <property type="match status" value="1"/>
</dbReference>
<organism evidence="3 4">
    <name type="scientific">Brevibacterium paucivorans</name>
    <dbReference type="NCBI Taxonomy" id="170994"/>
    <lineage>
        <taxon>Bacteria</taxon>
        <taxon>Bacillati</taxon>
        <taxon>Actinomycetota</taxon>
        <taxon>Actinomycetes</taxon>
        <taxon>Micrococcales</taxon>
        <taxon>Brevibacteriaceae</taxon>
        <taxon>Brevibacterium</taxon>
    </lineage>
</organism>
<evidence type="ECO:0000313" key="4">
    <source>
        <dbReference type="Proteomes" id="UP000809290"/>
    </source>
</evidence>
<reference evidence="3 4" key="1">
    <citation type="submission" date="2021-01" db="EMBL/GenBank/DDBJ databases">
        <title>Sequencing the genomes of 1000 actinobacteria strains.</title>
        <authorList>
            <person name="Klenk H.-P."/>
        </authorList>
    </citation>
    <scope>NUCLEOTIDE SEQUENCE [LARGE SCALE GENOMIC DNA]</scope>
    <source>
        <strain evidence="3 4">DSM 13657</strain>
    </source>
</reference>
<accession>A0ABS2SHC6</accession>
<dbReference type="EC" id="2.1.1.187" evidence="3"/>
<dbReference type="InterPro" id="IPR029063">
    <property type="entry name" value="SAM-dependent_MTases_sf"/>
</dbReference>
<dbReference type="PIRSF" id="PIRSF018249">
    <property type="entry name" value="MyrA_prd"/>
    <property type="match status" value="1"/>
</dbReference>
<dbReference type="InterPro" id="IPR041698">
    <property type="entry name" value="Methyltransf_25"/>
</dbReference>
<evidence type="ECO:0000259" key="2">
    <source>
        <dbReference type="Pfam" id="PF21302"/>
    </source>
</evidence>
<proteinExistence type="predicted"/>
<dbReference type="SUPFAM" id="SSF53335">
    <property type="entry name" value="S-adenosyl-L-methionine-dependent methyltransferases"/>
    <property type="match status" value="1"/>
</dbReference>
<dbReference type="InterPro" id="IPR048647">
    <property type="entry name" value="RlmA_N"/>
</dbReference>
<dbReference type="EMBL" id="JAFBCP010000001">
    <property type="protein sequence ID" value="MBM7815647.1"/>
    <property type="molecule type" value="Genomic_DNA"/>
</dbReference>
<feature type="domain" description="Methyltransferase" evidence="1">
    <location>
        <begin position="97"/>
        <end position="181"/>
    </location>
</feature>
<keyword evidence="3" id="KW-0808">Transferase</keyword>
<comment type="caution">
    <text evidence="3">The sequence shown here is derived from an EMBL/GenBank/DDBJ whole genome shotgun (WGS) entry which is preliminary data.</text>
</comment>
<evidence type="ECO:0000313" key="3">
    <source>
        <dbReference type="EMBL" id="MBM7815647.1"/>
    </source>
</evidence>
<sequence>MTTTPAYDLLRCPVCARRGEPAARLQVQDSQVVCSHRHSFNIARQGYLSLLSGPAPTSGDSTDMVLARDRFLASGAYAPLKDSLAEVVAALPHTHLLDVGCGTGYYLGGLMETLKPPKVGLGFDTATRAVRLAARAHPNITAFTWDVFRDFPLLDSTIDVVLDVFSPRNGAEFHRVLSPGGHTVVVTPEPQHLQELRASTDMVGIDPNKDERLSRALHMFESVGESVVSYDCALTPDLARDLIFMTPSARHLSTETVTDSQLPTSATVAVKISVWRKPTTQQ</sequence>
<dbReference type="RefSeq" id="WP_204514555.1">
    <property type="nucleotide sequence ID" value="NZ_JAFBCP010000001.1"/>
</dbReference>
<name>A0ABS2SHC6_9MICO</name>
<feature type="domain" description="23S rRNA (guanine(745)-N(1))-methyltransferase N-terminal" evidence="2">
    <location>
        <begin position="11"/>
        <end position="51"/>
    </location>
</feature>
<keyword evidence="4" id="KW-1185">Reference proteome</keyword>